<dbReference type="VEuPathDB" id="CryptoDB:cand_013340"/>
<dbReference type="RefSeq" id="XP_067069664.1">
    <property type="nucleotide sequence ID" value="XM_067211569.1"/>
</dbReference>
<proteinExistence type="predicted"/>
<dbReference type="EMBL" id="LRBS01000026">
    <property type="protein sequence ID" value="OII77818.1"/>
    <property type="molecule type" value="Genomic_DNA"/>
</dbReference>
<evidence type="ECO:0000313" key="2">
    <source>
        <dbReference type="EMBL" id="OII77818.1"/>
    </source>
</evidence>
<evidence type="ECO:0000256" key="1">
    <source>
        <dbReference type="SAM" id="SignalP"/>
    </source>
</evidence>
<protein>
    <submittedName>
        <fullName evidence="2">Uncharacterized protein</fullName>
    </submittedName>
</protein>
<dbReference type="AlphaFoldDB" id="A0A1J4MU96"/>
<comment type="caution">
    <text evidence="2">The sequence shown here is derived from an EMBL/GenBank/DDBJ whole genome shotgun (WGS) entry which is preliminary data.</text>
</comment>
<feature type="chain" id="PRO_5013380486" evidence="1">
    <location>
        <begin position="23"/>
        <end position="98"/>
    </location>
</feature>
<name>A0A1J4MU96_9CRYT</name>
<keyword evidence="1" id="KW-0732">Signal</keyword>
<reference evidence="2 3" key="1">
    <citation type="submission" date="2016-10" db="EMBL/GenBank/DDBJ databases">
        <title>Reductive evolution of mitochondrial metabolism and differential evolution of invasion-related proteins in Cryptosporidium.</title>
        <authorList>
            <person name="Liu S."/>
            <person name="Roellig D.M."/>
            <person name="Guo Y."/>
            <person name="Li N."/>
            <person name="Frace M.A."/>
            <person name="Tang K."/>
            <person name="Zhang L."/>
            <person name="Feng Y."/>
            <person name="Xiao L."/>
        </authorList>
    </citation>
    <scope>NUCLEOTIDE SEQUENCE [LARGE SCALE GENOMIC DNA]</scope>
    <source>
        <strain evidence="2">30847</strain>
    </source>
</reference>
<keyword evidence="3" id="KW-1185">Reference proteome</keyword>
<dbReference type="Proteomes" id="UP000186804">
    <property type="component" value="Unassembled WGS sequence"/>
</dbReference>
<sequence length="98" mass="11101">MSKFLINLILGITLCIVTFLNSGNLYNSSNLLSCSFIKLDNELMSSNSGSEDALLQQLLQLQQQYQQHCQHGHSNITKKCLSLEAKIHHLEKQLINTR</sequence>
<feature type="signal peptide" evidence="1">
    <location>
        <begin position="1"/>
        <end position="22"/>
    </location>
</feature>
<gene>
    <name evidence="2" type="ORF">cand_013340</name>
</gene>
<dbReference type="OrthoDB" id="10420728at2759"/>
<dbReference type="GeneID" id="92365519"/>
<organism evidence="2 3">
    <name type="scientific">Cryptosporidium andersoni</name>
    <dbReference type="NCBI Taxonomy" id="117008"/>
    <lineage>
        <taxon>Eukaryota</taxon>
        <taxon>Sar</taxon>
        <taxon>Alveolata</taxon>
        <taxon>Apicomplexa</taxon>
        <taxon>Conoidasida</taxon>
        <taxon>Coccidia</taxon>
        <taxon>Eucoccidiorida</taxon>
        <taxon>Eimeriorina</taxon>
        <taxon>Cryptosporidiidae</taxon>
        <taxon>Cryptosporidium</taxon>
    </lineage>
</organism>
<evidence type="ECO:0000313" key="3">
    <source>
        <dbReference type="Proteomes" id="UP000186804"/>
    </source>
</evidence>
<accession>A0A1J4MU96</accession>